<dbReference type="PANTHER" id="PTHR31977:SF1">
    <property type="entry name" value="UPF0696 PROTEIN C11ORF68"/>
    <property type="match status" value="1"/>
</dbReference>
<keyword evidence="4" id="KW-0862">Zinc</keyword>
<dbReference type="SMART" id="SM00547">
    <property type="entry name" value="ZnF_RBZ"/>
    <property type="match status" value="1"/>
</dbReference>
<dbReference type="SUPFAM" id="SSF55418">
    <property type="entry name" value="eIF4e-like"/>
    <property type="match status" value="1"/>
</dbReference>
<dbReference type="Gene3D" id="2.30.30.380">
    <property type="entry name" value="Zn-finger domain of Sec23/24"/>
    <property type="match status" value="1"/>
</dbReference>
<feature type="region of interest" description="Disordered" evidence="5">
    <location>
        <begin position="12"/>
        <end position="31"/>
    </location>
</feature>
<dbReference type="Proteomes" id="UP001530400">
    <property type="component" value="Unassembled WGS sequence"/>
</dbReference>
<comment type="similarity">
    <text evidence="1">Belongs to the UPF0696 family.</text>
</comment>
<evidence type="ECO:0000256" key="1">
    <source>
        <dbReference type="ARBA" id="ARBA00010568"/>
    </source>
</evidence>
<dbReference type="InterPro" id="IPR036443">
    <property type="entry name" value="Znf_RanBP2_sf"/>
</dbReference>
<organism evidence="7 8">
    <name type="scientific">Cyclotella atomus</name>
    <dbReference type="NCBI Taxonomy" id="382360"/>
    <lineage>
        <taxon>Eukaryota</taxon>
        <taxon>Sar</taxon>
        <taxon>Stramenopiles</taxon>
        <taxon>Ochrophyta</taxon>
        <taxon>Bacillariophyta</taxon>
        <taxon>Coscinodiscophyceae</taxon>
        <taxon>Thalassiosirophycidae</taxon>
        <taxon>Stephanodiscales</taxon>
        <taxon>Stephanodiscaceae</taxon>
        <taxon>Cyclotella</taxon>
    </lineage>
</organism>
<dbReference type="AlphaFoldDB" id="A0ABD3NYR1"/>
<dbReference type="PROSITE" id="PS01358">
    <property type="entry name" value="ZF_RANBP2_1"/>
    <property type="match status" value="1"/>
</dbReference>
<comment type="caution">
    <text evidence="7">The sequence shown here is derived from an EMBL/GenBank/DDBJ whole genome shotgun (WGS) entry which is preliminary data.</text>
</comment>
<feature type="compositionally biased region" description="Polar residues" evidence="5">
    <location>
        <begin position="91"/>
        <end position="103"/>
    </location>
</feature>
<dbReference type="SUPFAM" id="SSF90209">
    <property type="entry name" value="Ran binding protein zinc finger-like"/>
    <property type="match status" value="1"/>
</dbReference>
<feature type="domain" description="RanBP2-type" evidence="6">
    <location>
        <begin position="52"/>
        <end position="71"/>
    </location>
</feature>
<reference evidence="7 8" key="1">
    <citation type="submission" date="2024-10" db="EMBL/GenBank/DDBJ databases">
        <title>Updated reference genomes for cyclostephanoid diatoms.</title>
        <authorList>
            <person name="Roberts W.R."/>
            <person name="Alverson A.J."/>
        </authorList>
    </citation>
    <scope>NUCLEOTIDE SEQUENCE [LARGE SCALE GENOMIC DNA]</scope>
    <source>
        <strain evidence="7 8">AJA010-31</strain>
    </source>
</reference>
<dbReference type="EMBL" id="JALLPJ020000874">
    <property type="protein sequence ID" value="KAL3780808.1"/>
    <property type="molecule type" value="Genomic_DNA"/>
</dbReference>
<feature type="compositionally biased region" description="Basic and acidic residues" evidence="5">
    <location>
        <begin position="12"/>
        <end position="30"/>
    </location>
</feature>
<accession>A0ABD3NYR1</accession>
<evidence type="ECO:0000256" key="2">
    <source>
        <dbReference type="ARBA" id="ARBA00022723"/>
    </source>
</evidence>
<dbReference type="InterPro" id="IPR001876">
    <property type="entry name" value="Znf_RanBP2"/>
</dbReference>
<evidence type="ECO:0000256" key="3">
    <source>
        <dbReference type="ARBA" id="ARBA00022771"/>
    </source>
</evidence>
<protein>
    <recommendedName>
        <fullName evidence="6">RanBP2-type domain-containing protein</fullName>
    </recommendedName>
</protein>
<dbReference type="GO" id="GO:0008270">
    <property type="term" value="F:zinc ion binding"/>
    <property type="evidence" value="ECO:0007669"/>
    <property type="project" value="UniProtKB-KW"/>
</dbReference>
<keyword evidence="2" id="KW-0479">Metal-binding</keyword>
<name>A0ABD3NYR1_9STRA</name>
<dbReference type="Gene3D" id="3.30.760.10">
    <property type="entry name" value="RNA Cap, Translation Initiation Factor Eif4e"/>
    <property type="match status" value="1"/>
</dbReference>
<dbReference type="InterPro" id="IPR023398">
    <property type="entry name" value="TIF_eIF4e-like"/>
</dbReference>
<proteinExistence type="inferred from homology"/>
<dbReference type="InterPro" id="IPR015034">
    <property type="entry name" value="Bles03"/>
</dbReference>
<feature type="region of interest" description="Disordered" evidence="5">
    <location>
        <begin position="82"/>
        <end position="103"/>
    </location>
</feature>
<evidence type="ECO:0000313" key="8">
    <source>
        <dbReference type="Proteomes" id="UP001530400"/>
    </source>
</evidence>
<evidence type="ECO:0000313" key="7">
    <source>
        <dbReference type="EMBL" id="KAL3780808.1"/>
    </source>
</evidence>
<dbReference type="PANTHER" id="PTHR31977">
    <property type="entry name" value="UPF0696 PROTEIN C11ORF68"/>
    <property type="match status" value="1"/>
</dbReference>
<dbReference type="Pfam" id="PF08939">
    <property type="entry name" value="Bles03"/>
    <property type="match status" value="1"/>
</dbReference>
<keyword evidence="3" id="KW-0863">Zinc-finger</keyword>
<keyword evidence="8" id="KW-1185">Reference proteome</keyword>
<sequence length="296" mass="33446">MDPEIARIRREAYLSHKRQHDEGTKPKPYPEVELIDIEDDAEPKKAASSASWACGRCTFLNDRERDACEMCDNANADRAVDLGSDDDSETFVPNPSSNGANKKANTNQYKCYISGDVIYDPHPRSTESGGWIWARNRTSSSPKNEDVHGMTVTFKAWVGIKSKITRDEVLQLAKQHNVTFGKWLLYLKPDYICETWQKIRDAVYDGQLGDVAKIATTAERGSYVICIYCKDFGDRDDVLRVRNGLWGAAQVKAKLFFKPDCFTHLGIYANNPNKIRPTIYSCEVIEGVEMTLTDVK</sequence>
<gene>
    <name evidence="7" type="ORF">ACHAWO_004454</name>
</gene>
<evidence type="ECO:0000259" key="6">
    <source>
        <dbReference type="PROSITE" id="PS01358"/>
    </source>
</evidence>
<evidence type="ECO:0000256" key="4">
    <source>
        <dbReference type="ARBA" id="ARBA00022833"/>
    </source>
</evidence>
<evidence type="ECO:0000256" key="5">
    <source>
        <dbReference type="SAM" id="MobiDB-lite"/>
    </source>
</evidence>